<feature type="compositionally biased region" description="Polar residues" evidence="1">
    <location>
        <begin position="361"/>
        <end position="373"/>
    </location>
</feature>
<dbReference type="SMART" id="SM01272">
    <property type="entry name" value="LsmAD"/>
    <property type="match status" value="1"/>
</dbReference>
<feature type="compositionally biased region" description="Polar residues" evidence="1">
    <location>
        <begin position="61"/>
        <end position="81"/>
    </location>
</feature>
<dbReference type="InterPro" id="IPR009604">
    <property type="entry name" value="LsmAD_domain"/>
</dbReference>
<dbReference type="GO" id="GO:0010494">
    <property type="term" value="C:cytoplasmic stress granule"/>
    <property type="evidence" value="ECO:0007669"/>
    <property type="project" value="TreeGrafter"/>
</dbReference>
<dbReference type="PANTHER" id="PTHR12854">
    <property type="entry name" value="ATAXIN 2-RELATED"/>
    <property type="match status" value="1"/>
</dbReference>
<dbReference type="Pfam" id="PF06741">
    <property type="entry name" value="LsmAD"/>
    <property type="match status" value="1"/>
</dbReference>
<feature type="compositionally biased region" description="Low complexity" evidence="1">
    <location>
        <begin position="674"/>
        <end position="687"/>
    </location>
</feature>
<sequence length="1073" mass="115552">MTALVNGGTPVTDDSSTKNLSPSVGNSQAKTMVTGNKADGSRKQGNASNDPSARRAAPQKAWTSGMNPITQRSTTSIQPNGNIPRDRSHEKLEAQNSGADALGNERLLFLWAQSLGNKVSITTSNGDVYSGLFSGALPDRNPPEYLLKMVQMTKLGARVETNGVRESARDYVGVGREHSMAFKIQDVHDFAVEGALANNQDRRPNGLSHLLLAGIDIDRLGQHRELKPWTGPKGTQIDESLESSTSSGNWDQFAVNETRFGIQSSYDESIYTTKIDKSHPDFRQREANAQRLAQKMGESPLDNSQDVSTWDEEDKYSGVRRDITDYPPLQSTQPNRYQPPARRPPSGKPTVAGAPVDPAIISSQIARPDSSSQTERDQPSEAASGSPSGKVSDPVPTSPKKQDTPKENNVPQQATVQETPTSSLAKAPPSNATGSVEVDALKAFKQFSEKQKIRVADDRRARVMQDKNVKLNDLRGFSKNFKLNTPVPSDLVPILAKDKKKQDEIMEKAQRNAAEQAATPNKPQAKLGEPNGAKAVADLKHESSKAGQGSADRMEYSRQTGPPRGPQANNLSSRSRQQYPMPMPAPNEQGLTHRLAMVNRDRQTGIPVNIPTPLPIHSGKPPSRPGTNAPRLNGSQGSGTLRTPTSATSGKFNVKAHEFVPNPAANSFKPNCPPSAASSPNANVKSKPSPRATSPSAFFGDKKPLPASERPSIMDHFKPLKRLVEKAEKDGKAKDYATNGGIAFAYTTPVTWSNLTDEGEGKSYKDIFGGMPGSNGASPRLSTASPINHDMPHQHQVPAHLQPRSHGTPVMQTPPQALYQVPPQQHLYPTAPQHFDEQRLHASPSLSTYSTPRMQSGYGGYPSPVGQHPMVGPAPANFQYPPTLGPGHPQMMNHGGQQAPPFRQFSGTPHFMPAPGQQLAAPLMVQQGSQGQYLPQGGPFPGHLPVYATGAVPQYGSSQPANGYPSPGRGAPMMMHQGSYPGQNAQMHAAGPQYGQPFYSPQPPQPNKVGQMRGYSSPAPQYSQSPQQQYHYPPQPHRMPSHGYGHHSQGPPQMAMQQHAAPGGSGDGGDGVK</sequence>
<proteinExistence type="predicted"/>
<feature type="compositionally biased region" description="Gly residues" evidence="1">
    <location>
        <begin position="1063"/>
        <end position="1073"/>
    </location>
</feature>
<feature type="region of interest" description="Disordered" evidence="1">
    <location>
        <begin position="296"/>
        <end position="433"/>
    </location>
</feature>
<dbReference type="PANTHER" id="PTHR12854:SF7">
    <property type="entry name" value="ATAXIN-2 HOMOLOG"/>
    <property type="match status" value="1"/>
</dbReference>
<evidence type="ECO:0000313" key="4">
    <source>
        <dbReference type="Proteomes" id="UP001161017"/>
    </source>
</evidence>
<evidence type="ECO:0000259" key="2">
    <source>
        <dbReference type="SMART" id="SM01272"/>
    </source>
</evidence>
<feature type="compositionally biased region" description="Basic and acidic residues" evidence="1">
    <location>
        <begin position="315"/>
        <end position="324"/>
    </location>
</feature>
<feature type="region of interest" description="Disordered" evidence="1">
    <location>
        <begin position="665"/>
        <end position="712"/>
    </location>
</feature>
<gene>
    <name evidence="3" type="primary">PBP1</name>
    <name evidence="3" type="ORF">OHK93_006588</name>
</gene>
<feature type="region of interest" description="Disordered" evidence="1">
    <location>
        <begin position="226"/>
        <end position="249"/>
    </location>
</feature>
<dbReference type="Proteomes" id="UP001161017">
    <property type="component" value="Unassembled WGS sequence"/>
</dbReference>
<dbReference type="InterPro" id="IPR025852">
    <property type="entry name" value="SM_dom_ATX"/>
</dbReference>
<keyword evidence="4" id="KW-1185">Reference proteome</keyword>
<dbReference type="GO" id="GO:0003729">
    <property type="term" value="F:mRNA binding"/>
    <property type="evidence" value="ECO:0007669"/>
    <property type="project" value="TreeGrafter"/>
</dbReference>
<feature type="compositionally biased region" description="Basic and acidic residues" evidence="1">
    <location>
        <begin position="498"/>
        <end position="510"/>
    </location>
</feature>
<feature type="compositionally biased region" description="Polar residues" evidence="1">
    <location>
        <begin position="633"/>
        <end position="648"/>
    </location>
</feature>
<feature type="compositionally biased region" description="Polar residues" evidence="1">
    <location>
        <begin position="407"/>
        <end position="433"/>
    </location>
</feature>
<feature type="compositionally biased region" description="Low complexity" evidence="1">
    <location>
        <begin position="1015"/>
        <end position="1032"/>
    </location>
</feature>
<evidence type="ECO:0000313" key="3">
    <source>
        <dbReference type="EMBL" id="MDI1487319.1"/>
    </source>
</evidence>
<feature type="region of interest" description="Disordered" evidence="1">
    <location>
        <begin position="982"/>
        <end position="1073"/>
    </location>
</feature>
<dbReference type="Pfam" id="PF14438">
    <property type="entry name" value="SM-ATX"/>
    <property type="match status" value="1"/>
</dbReference>
<reference evidence="3" key="1">
    <citation type="journal article" date="2023" name="Genome Biol. Evol.">
        <title>First Whole Genome Sequence and Flow Cytometry Genome Size Data for the Lichen-Forming Fungus Ramalina farinacea (Ascomycota).</title>
        <authorList>
            <person name="Llewellyn T."/>
            <person name="Mian S."/>
            <person name="Hill R."/>
            <person name="Leitch I.J."/>
            <person name="Gaya E."/>
        </authorList>
    </citation>
    <scope>NUCLEOTIDE SEQUENCE</scope>
    <source>
        <strain evidence="3">LIQ254RAFAR</strain>
    </source>
</reference>
<dbReference type="InterPro" id="IPR045117">
    <property type="entry name" value="ATXN2-like"/>
</dbReference>
<name>A0AA43TTN9_9LECA</name>
<accession>A0AA43TTN9</accession>
<comment type="caution">
    <text evidence="3">The sequence shown here is derived from an EMBL/GenBank/DDBJ whole genome shotgun (WGS) entry which is preliminary data.</text>
</comment>
<feature type="domain" description="LsmAD" evidence="2">
    <location>
        <begin position="260"/>
        <end position="322"/>
    </location>
</feature>
<dbReference type="EMBL" id="JAPUFD010000005">
    <property type="protein sequence ID" value="MDI1487319.1"/>
    <property type="molecule type" value="Genomic_DNA"/>
</dbReference>
<feature type="compositionally biased region" description="Polar residues" evidence="1">
    <location>
        <begin position="12"/>
        <end position="34"/>
    </location>
</feature>
<protein>
    <submittedName>
        <fullName evidence="3">Poly(A)-binding protein binding protein</fullName>
    </submittedName>
</protein>
<feature type="region of interest" description="Disordered" evidence="1">
    <location>
        <begin position="1"/>
        <end position="96"/>
    </location>
</feature>
<feature type="region of interest" description="Disordered" evidence="1">
    <location>
        <begin position="498"/>
        <end position="592"/>
    </location>
</feature>
<feature type="region of interest" description="Disordered" evidence="1">
    <location>
        <begin position="605"/>
        <end position="648"/>
    </location>
</feature>
<feature type="compositionally biased region" description="Basic and acidic residues" evidence="1">
    <location>
        <begin position="84"/>
        <end position="93"/>
    </location>
</feature>
<feature type="compositionally biased region" description="Polar residues" evidence="1">
    <location>
        <begin position="567"/>
        <end position="578"/>
    </location>
</feature>
<dbReference type="GO" id="GO:0034063">
    <property type="term" value="P:stress granule assembly"/>
    <property type="evidence" value="ECO:0007669"/>
    <property type="project" value="TreeGrafter"/>
</dbReference>
<evidence type="ECO:0000256" key="1">
    <source>
        <dbReference type="SAM" id="MobiDB-lite"/>
    </source>
</evidence>
<organism evidence="3 4">
    <name type="scientific">Ramalina farinacea</name>
    <dbReference type="NCBI Taxonomy" id="258253"/>
    <lineage>
        <taxon>Eukaryota</taxon>
        <taxon>Fungi</taxon>
        <taxon>Dikarya</taxon>
        <taxon>Ascomycota</taxon>
        <taxon>Pezizomycotina</taxon>
        <taxon>Lecanoromycetes</taxon>
        <taxon>OSLEUM clade</taxon>
        <taxon>Lecanoromycetidae</taxon>
        <taxon>Lecanorales</taxon>
        <taxon>Lecanorineae</taxon>
        <taxon>Ramalinaceae</taxon>
        <taxon>Ramalina</taxon>
    </lineage>
</organism>
<dbReference type="AlphaFoldDB" id="A0AA43TTN9"/>